<protein>
    <submittedName>
        <fullName evidence="2">Uncharacterized protein</fullName>
    </submittedName>
</protein>
<organism evidence="2 3">
    <name type="scientific">Stylosanthes scabra</name>
    <dbReference type="NCBI Taxonomy" id="79078"/>
    <lineage>
        <taxon>Eukaryota</taxon>
        <taxon>Viridiplantae</taxon>
        <taxon>Streptophyta</taxon>
        <taxon>Embryophyta</taxon>
        <taxon>Tracheophyta</taxon>
        <taxon>Spermatophyta</taxon>
        <taxon>Magnoliopsida</taxon>
        <taxon>eudicotyledons</taxon>
        <taxon>Gunneridae</taxon>
        <taxon>Pentapetalae</taxon>
        <taxon>rosids</taxon>
        <taxon>fabids</taxon>
        <taxon>Fabales</taxon>
        <taxon>Fabaceae</taxon>
        <taxon>Papilionoideae</taxon>
        <taxon>50 kb inversion clade</taxon>
        <taxon>dalbergioids sensu lato</taxon>
        <taxon>Dalbergieae</taxon>
        <taxon>Pterocarpus clade</taxon>
        <taxon>Stylosanthes</taxon>
    </lineage>
</organism>
<evidence type="ECO:0000313" key="2">
    <source>
        <dbReference type="EMBL" id="MED6172316.1"/>
    </source>
</evidence>
<feature type="compositionally biased region" description="Basic residues" evidence="1">
    <location>
        <begin position="111"/>
        <end position="124"/>
    </location>
</feature>
<evidence type="ECO:0000256" key="1">
    <source>
        <dbReference type="SAM" id="MobiDB-lite"/>
    </source>
</evidence>
<gene>
    <name evidence="2" type="ORF">PIB30_048978</name>
</gene>
<comment type="caution">
    <text evidence="2">The sequence shown here is derived from an EMBL/GenBank/DDBJ whole genome shotgun (WGS) entry which is preliminary data.</text>
</comment>
<dbReference type="Proteomes" id="UP001341840">
    <property type="component" value="Unassembled WGS sequence"/>
</dbReference>
<feature type="region of interest" description="Disordered" evidence="1">
    <location>
        <begin position="101"/>
        <end position="124"/>
    </location>
</feature>
<reference evidence="2 3" key="1">
    <citation type="journal article" date="2023" name="Plants (Basel)">
        <title>Bridging the Gap: Combining Genomics and Transcriptomics Approaches to Understand Stylosanthes scabra, an Orphan Legume from the Brazilian Caatinga.</title>
        <authorList>
            <person name="Ferreira-Neto J.R.C."/>
            <person name="da Silva M.D."/>
            <person name="Binneck E."/>
            <person name="de Melo N.F."/>
            <person name="da Silva R.H."/>
            <person name="de Melo A.L.T.M."/>
            <person name="Pandolfi V."/>
            <person name="Bustamante F.O."/>
            <person name="Brasileiro-Vidal A.C."/>
            <person name="Benko-Iseppon A.M."/>
        </authorList>
    </citation>
    <scope>NUCLEOTIDE SEQUENCE [LARGE SCALE GENOMIC DNA]</scope>
    <source>
        <tissue evidence="2">Leaves</tissue>
    </source>
</reference>
<evidence type="ECO:0000313" key="3">
    <source>
        <dbReference type="Proteomes" id="UP001341840"/>
    </source>
</evidence>
<keyword evidence="3" id="KW-1185">Reference proteome</keyword>
<accession>A0ABU6VJ71</accession>
<proteinExistence type="predicted"/>
<dbReference type="EMBL" id="JASCZI010151360">
    <property type="protein sequence ID" value="MED6172316.1"/>
    <property type="molecule type" value="Genomic_DNA"/>
</dbReference>
<sequence>MAPESILVSSTPVPSLAVALRSFGGCHAYTILKSVEPWLTIVDKWEGRCAQPIRDMRVSQVLNVVVEIEKSEAVKAKAKAKDELESDMTNFKVMEKEMDLPRSTSFGSSWQRKKRGGRPCRRGL</sequence>
<name>A0ABU6VJ71_9FABA</name>